<sequence length="132" mass="13746">MTTPVDRPIIAMTVSPEVLVWAVASGSEPDGMTTVDAQLYVMDRTTQVTTIIDTGTDWFGPVSLSGDVLAWGAGSGNGDTGEYLHYVGTNAIYKLVDAPGLSDVVVRGDVIAWRSSTAGIAAFNLGRLTPAG</sequence>
<comment type="caution">
    <text evidence="1">The sequence shown here is derived from an EMBL/GenBank/DDBJ whole genome shotgun (WGS) entry which is preliminary data.</text>
</comment>
<organism evidence="1 2">
    <name type="scientific">Oerskovia douganii</name>
    <dbReference type="NCBI Taxonomy" id="2762210"/>
    <lineage>
        <taxon>Bacteria</taxon>
        <taxon>Bacillati</taxon>
        <taxon>Actinomycetota</taxon>
        <taxon>Actinomycetes</taxon>
        <taxon>Micrococcales</taxon>
        <taxon>Cellulomonadaceae</taxon>
        <taxon>Oerskovia</taxon>
    </lineage>
</organism>
<proteinExistence type="predicted"/>
<evidence type="ECO:0000313" key="1">
    <source>
        <dbReference type="EMBL" id="MBE7701020.1"/>
    </source>
</evidence>
<keyword evidence="2" id="KW-1185">Reference proteome</keyword>
<dbReference type="RefSeq" id="WP_193720282.1">
    <property type="nucleotide sequence ID" value="NZ_JACSPN010000015.1"/>
</dbReference>
<name>A0A9D5YZB3_9CELL</name>
<dbReference type="SUPFAM" id="SSF69304">
    <property type="entry name" value="Tricorn protease N-terminal domain"/>
    <property type="match status" value="1"/>
</dbReference>
<evidence type="ECO:0000313" key="2">
    <source>
        <dbReference type="Proteomes" id="UP000822993"/>
    </source>
</evidence>
<gene>
    <name evidence="1" type="ORF">H9623_11990</name>
</gene>
<dbReference type="Proteomes" id="UP000822993">
    <property type="component" value="Unassembled WGS sequence"/>
</dbReference>
<dbReference type="EMBL" id="JACSPN010000015">
    <property type="protein sequence ID" value="MBE7701020.1"/>
    <property type="molecule type" value="Genomic_DNA"/>
</dbReference>
<reference evidence="1 2" key="1">
    <citation type="submission" date="2020-08" db="EMBL/GenBank/DDBJ databases">
        <title>A Genomic Blueprint of the Chicken Gut Microbiome.</title>
        <authorList>
            <person name="Gilroy R."/>
            <person name="Ravi A."/>
            <person name="Getino M."/>
            <person name="Pursley I."/>
            <person name="Horton D.L."/>
            <person name="Alikhan N.-F."/>
            <person name="Baker D."/>
            <person name="Gharbi K."/>
            <person name="Hall N."/>
            <person name="Watson M."/>
            <person name="Adriaenssens E.M."/>
            <person name="Foster-Nyarko E."/>
            <person name="Jarju S."/>
            <person name="Secka A."/>
            <person name="Antonio M."/>
            <person name="Oren A."/>
            <person name="Chaudhuri R."/>
            <person name="La Ragione R.M."/>
            <person name="Hildebrand F."/>
            <person name="Pallen M.J."/>
        </authorList>
    </citation>
    <scope>NUCLEOTIDE SEQUENCE [LARGE SCALE GENOMIC DNA]</scope>
    <source>
        <strain evidence="1 2">Sa1BUA8</strain>
    </source>
</reference>
<accession>A0A9D5YZB3</accession>
<dbReference type="AlphaFoldDB" id="A0A9D5YZB3"/>
<protein>
    <submittedName>
        <fullName evidence="1">Uncharacterized protein</fullName>
    </submittedName>
</protein>